<comment type="caution">
    <text evidence="6">The sequence shown here is derived from an EMBL/GenBank/DDBJ whole genome shotgun (WGS) entry which is preliminary data.</text>
</comment>
<keyword evidence="7" id="KW-1185">Reference proteome</keyword>
<dbReference type="PANTHER" id="PTHR48097">
    <property type="entry name" value="L-THREONINE ALDOLASE-RELATED"/>
    <property type="match status" value="1"/>
</dbReference>
<dbReference type="InterPro" id="IPR001597">
    <property type="entry name" value="ArAA_b-elim_lyase/Thr_aldolase"/>
</dbReference>
<organism evidence="6 7">
    <name type="scientific">Streptomyces variabilis</name>
    <dbReference type="NCBI Taxonomy" id="67372"/>
    <lineage>
        <taxon>Bacteria</taxon>
        <taxon>Bacillati</taxon>
        <taxon>Actinomycetota</taxon>
        <taxon>Actinomycetes</taxon>
        <taxon>Kitasatosporales</taxon>
        <taxon>Streptomycetaceae</taxon>
        <taxon>Streptomyces</taxon>
        <taxon>Streptomyces griseoincarnatus group</taxon>
    </lineage>
</organism>
<evidence type="ECO:0000313" key="6">
    <source>
        <dbReference type="EMBL" id="GGT40564.1"/>
    </source>
</evidence>
<sequence length="405" mass="44428">MIAGMTETADHDGTGPTTEEAAAPSPRERRIAAWRNAPRVLARLGFLAPLKERLRLLESAGDVHDLDETSDIYGNGVVEALERRVAELLGTEAAAFFPTGTMAQQVALRCWAGRTGDPAVALHPMSHPEVYERNAFSQVSGLRPVHFANEPRLPTAEEVRDFAEPFGALMLELPLRDAGFVLPTWDELTEVVEAARERDAVVHFDGARLWECTEHFGKSLEEIAGLADSVYVSFYKSLDAFGGAALAGPASLIEEARTWRHRYGGAVFQQFPTALSALVGLDRELPRLPEYVRHARVVAAALREGLEAGGLPWFRVHPEVPHTHDFQVWLPYGTEVVAETAIRAGEETGTMLFANHWDPKGPGLTATEVYVRAAALEWTAGDVREAATDFARRLTGARPSPRRPD</sequence>
<dbReference type="SUPFAM" id="SSF53383">
    <property type="entry name" value="PLP-dependent transferases"/>
    <property type="match status" value="1"/>
</dbReference>
<evidence type="ECO:0000256" key="1">
    <source>
        <dbReference type="ARBA" id="ARBA00001933"/>
    </source>
</evidence>
<dbReference type="Proteomes" id="UP000629911">
    <property type="component" value="Unassembled WGS sequence"/>
</dbReference>
<keyword evidence="3" id="KW-0663">Pyridoxal phosphate</keyword>
<proteinExistence type="inferred from homology"/>
<dbReference type="Gene3D" id="3.40.640.10">
    <property type="entry name" value="Type I PLP-dependent aspartate aminotransferase-like (Major domain)"/>
    <property type="match status" value="1"/>
</dbReference>
<dbReference type="InterPro" id="IPR015421">
    <property type="entry name" value="PyrdxlP-dep_Trfase_major"/>
</dbReference>
<dbReference type="Gene3D" id="3.90.1150.10">
    <property type="entry name" value="Aspartate Aminotransferase, domain 1"/>
    <property type="match status" value="1"/>
</dbReference>
<dbReference type="RefSeq" id="WP_189363924.1">
    <property type="nucleotide sequence ID" value="NZ_BMTZ01000002.1"/>
</dbReference>
<evidence type="ECO:0000259" key="5">
    <source>
        <dbReference type="Pfam" id="PF01212"/>
    </source>
</evidence>
<gene>
    <name evidence="6" type="ORF">GCM10010287_11860</name>
</gene>
<dbReference type="InterPro" id="IPR015424">
    <property type="entry name" value="PyrdxlP-dep_Trfase"/>
</dbReference>
<evidence type="ECO:0000256" key="3">
    <source>
        <dbReference type="ARBA" id="ARBA00022898"/>
    </source>
</evidence>
<accession>A0ABQ2TTH1</accession>
<feature type="domain" description="Aromatic amino acid beta-eliminating lyase/threonine aldolase" evidence="5">
    <location>
        <begin position="77"/>
        <end position="303"/>
    </location>
</feature>
<reference evidence="7" key="1">
    <citation type="journal article" date="2019" name="Int. J. Syst. Evol. Microbiol.">
        <title>The Global Catalogue of Microorganisms (GCM) 10K type strain sequencing project: providing services to taxonomists for standard genome sequencing and annotation.</title>
        <authorList>
            <consortium name="The Broad Institute Genomics Platform"/>
            <consortium name="The Broad Institute Genome Sequencing Center for Infectious Disease"/>
            <person name="Wu L."/>
            <person name="Ma J."/>
        </authorList>
    </citation>
    <scope>NUCLEOTIDE SEQUENCE [LARGE SCALE GENOMIC DNA]</scope>
    <source>
        <strain evidence="7">JCM 4422</strain>
    </source>
</reference>
<evidence type="ECO:0000313" key="7">
    <source>
        <dbReference type="Proteomes" id="UP000629911"/>
    </source>
</evidence>
<dbReference type="PANTHER" id="PTHR48097:SF9">
    <property type="entry name" value="L-THREONINE ALDOLASE"/>
    <property type="match status" value="1"/>
</dbReference>
<dbReference type="Pfam" id="PF01212">
    <property type="entry name" value="Beta_elim_lyase"/>
    <property type="match status" value="1"/>
</dbReference>
<evidence type="ECO:0000256" key="2">
    <source>
        <dbReference type="ARBA" id="ARBA00006966"/>
    </source>
</evidence>
<dbReference type="EMBL" id="BMTZ01000002">
    <property type="protein sequence ID" value="GGT40564.1"/>
    <property type="molecule type" value="Genomic_DNA"/>
</dbReference>
<name>A0ABQ2TTH1_9ACTN</name>
<dbReference type="InterPro" id="IPR015422">
    <property type="entry name" value="PyrdxlP-dep_Trfase_small"/>
</dbReference>
<comment type="similarity">
    <text evidence="2">Belongs to the threonine aldolase family.</text>
</comment>
<protein>
    <submittedName>
        <fullName evidence="6">Threonine aldolase</fullName>
    </submittedName>
</protein>
<evidence type="ECO:0000256" key="4">
    <source>
        <dbReference type="SAM" id="MobiDB-lite"/>
    </source>
</evidence>
<comment type="cofactor">
    <cofactor evidence="1">
        <name>pyridoxal 5'-phosphate</name>
        <dbReference type="ChEBI" id="CHEBI:597326"/>
    </cofactor>
</comment>
<feature type="region of interest" description="Disordered" evidence="4">
    <location>
        <begin position="1"/>
        <end position="29"/>
    </location>
</feature>